<dbReference type="STRING" id="71717.A0A4Y7TP72"/>
<dbReference type="PANTHER" id="PTHR23235">
    <property type="entry name" value="KRUEPPEL-LIKE TRANSCRIPTION FACTOR"/>
    <property type="match status" value="1"/>
</dbReference>
<dbReference type="EMBL" id="QPFP01000007">
    <property type="protein sequence ID" value="TEB35362.1"/>
    <property type="molecule type" value="Genomic_DNA"/>
</dbReference>
<dbReference type="InterPro" id="IPR013087">
    <property type="entry name" value="Znf_C2H2_type"/>
</dbReference>
<sequence length="563" mass="62257">MLPAQHNSPTAFVPHMTLASINARHSDPESPTGPTLYPKSWIPDYAFDLGMNALQPHEFQSNSIFGPHLQLDAAPSPGRAGLGIHYPDNPTEAKLDFISNNFPVEPTDAFRSFSPRLDASYSSSGFTFGDPSSNGSLNSSWSLSMIFADIPPVSESDSRGSLDPLADGSGKDLSVSDDFSLEALSAAAGLTIEEFTNRIAEGAKYALEKVADLDQGTSAGGMAHSHGPFPHLDAVSFSDLPSLDLPADPWFPPPAGINPADVMPAPFLSTGPSYDGMFNILGNRTRLEDPPLSFPHLPEIPYPVASTPRMQPYSFNRLPLPGPSSPRLKDEGDQLSEYEPPAFLSPSSSEYSPSFGASRQYQTRATRVKKRKMQPLCEIMPPNPAPTPGPSTEPQVPLPPIDLGSPVFDAHRGIEIEELKARAERYRLRNQGREYDKRWLLSYAGKLSSKGELLEEFRCYVTGCQQVNKRRDHILIHVGAHLDQRPFKCAHCSARFLRKNECKRHELSHTGVRPFTCHLCPFPATTFVRQDLLRRHMKRTHQVPDEKENKPTSARPKKKMRKF</sequence>
<dbReference type="Proteomes" id="UP000298030">
    <property type="component" value="Unassembled WGS sequence"/>
</dbReference>
<keyword evidence="8" id="KW-1185">Reference proteome</keyword>
<dbReference type="Gene3D" id="3.30.160.60">
    <property type="entry name" value="Classic Zinc Finger"/>
    <property type="match status" value="2"/>
</dbReference>
<keyword evidence="2 4" id="KW-0863">Zinc-finger</keyword>
<evidence type="ECO:0000256" key="3">
    <source>
        <dbReference type="ARBA" id="ARBA00022833"/>
    </source>
</evidence>
<feature type="region of interest" description="Disordered" evidence="5">
    <location>
        <begin position="538"/>
        <end position="563"/>
    </location>
</feature>
<gene>
    <name evidence="7" type="ORF">FA13DRAFT_1811081</name>
</gene>
<evidence type="ECO:0000313" key="8">
    <source>
        <dbReference type="Proteomes" id="UP000298030"/>
    </source>
</evidence>
<feature type="domain" description="C2H2-type" evidence="6">
    <location>
        <begin position="487"/>
        <end position="514"/>
    </location>
</feature>
<dbReference type="GO" id="GO:0000981">
    <property type="term" value="F:DNA-binding transcription factor activity, RNA polymerase II-specific"/>
    <property type="evidence" value="ECO:0007669"/>
    <property type="project" value="TreeGrafter"/>
</dbReference>
<evidence type="ECO:0000256" key="5">
    <source>
        <dbReference type="SAM" id="MobiDB-lite"/>
    </source>
</evidence>
<reference evidence="7 8" key="1">
    <citation type="journal article" date="2019" name="Nat. Ecol. Evol.">
        <title>Megaphylogeny resolves global patterns of mushroom evolution.</title>
        <authorList>
            <person name="Varga T."/>
            <person name="Krizsan K."/>
            <person name="Foldi C."/>
            <person name="Dima B."/>
            <person name="Sanchez-Garcia M."/>
            <person name="Sanchez-Ramirez S."/>
            <person name="Szollosi G.J."/>
            <person name="Szarkandi J.G."/>
            <person name="Papp V."/>
            <person name="Albert L."/>
            <person name="Andreopoulos W."/>
            <person name="Angelini C."/>
            <person name="Antonin V."/>
            <person name="Barry K.W."/>
            <person name="Bougher N.L."/>
            <person name="Buchanan P."/>
            <person name="Buyck B."/>
            <person name="Bense V."/>
            <person name="Catcheside P."/>
            <person name="Chovatia M."/>
            <person name="Cooper J."/>
            <person name="Damon W."/>
            <person name="Desjardin D."/>
            <person name="Finy P."/>
            <person name="Geml J."/>
            <person name="Haridas S."/>
            <person name="Hughes K."/>
            <person name="Justo A."/>
            <person name="Karasinski D."/>
            <person name="Kautmanova I."/>
            <person name="Kiss B."/>
            <person name="Kocsube S."/>
            <person name="Kotiranta H."/>
            <person name="LaButti K.M."/>
            <person name="Lechner B.E."/>
            <person name="Liimatainen K."/>
            <person name="Lipzen A."/>
            <person name="Lukacs Z."/>
            <person name="Mihaltcheva S."/>
            <person name="Morgado L.N."/>
            <person name="Niskanen T."/>
            <person name="Noordeloos M.E."/>
            <person name="Ohm R.A."/>
            <person name="Ortiz-Santana B."/>
            <person name="Ovrebo C."/>
            <person name="Racz N."/>
            <person name="Riley R."/>
            <person name="Savchenko A."/>
            <person name="Shiryaev A."/>
            <person name="Soop K."/>
            <person name="Spirin V."/>
            <person name="Szebenyi C."/>
            <person name="Tomsovsky M."/>
            <person name="Tulloss R.E."/>
            <person name="Uehling J."/>
            <person name="Grigoriev I.V."/>
            <person name="Vagvolgyi C."/>
            <person name="Papp T."/>
            <person name="Martin F.M."/>
            <person name="Miettinen O."/>
            <person name="Hibbett D.S."/>
            <person name="Nagy L.G."/>
        </authorList>
    </citation>
    <scope>NUCLEOTIDE SEQUENCE [LARGE SCALE GENOMIC DNA]</scope>
    <source>
        <strain evidence="7 8">FP101781</strain>
    </source>
</reference>
<evidence type="ECO:0000259" key="6">
    <source>
        <dbReference type="PROSITE" id="PS50157"/>
    </source>
</evidence>
<dbReference type="GO" id="GO:0000978">
    <property type="term" value="F:RNA polymerase II cis-regulatory region sequence-specific DNA binding"/>
    <property type="evidence" value="ECO:0007669"/>
    <property type="project" value="TreeGrafter"/>
</dbReference>
<proteinExistence type="predicted"/>
<feature type="compositionally biased region" description="Low complexity" evidence="5">
    <location>
        <begin position="345"/>
        <end position="354"/>
    </location>
</feature>
<dbReference type="SUPFAM" id="SSF57667">
    <property type="entry name" value="beta-beta-alpha zinc fingers"/>
    <property type="match status" value="1"/>
</dbReference>
<dbReference type="OrthoDB" id="8117402at2759"/>
<protein>
    <recommendedName>
        <fullName evidence="6">C2H2-type domain-containing protein</fullName>
    </recommendedName>
</protein>
<accession>A0A4Y7TP72</accession>
<name>A0A4Y7TP72_COPMI</name>
<keyword evidence="3" id="KW-0862">Zinc</keyword>
<dbReference type="SMART" id="SM00355">
    <property type="entry name" value="ZnF_C2H2"/>
    <property type="match status" value="3"/>
</dbReference>
<dbReference type="InterPro" id="IPR036236">
    <property type="entry name" value="Znf_C2H2_sf"/>
</dbReference>
<feature type="compositionally biased region" description="Polar residues" evidence="5">
    <location>
        <begin position="355"/>
        <end position="365"/>
    </location>
</feature>
<comment type="caution">
    <text evidence="7">The sequence shown here is derived from an EMBL/GenBank/DDBJ whole genome shotgun (WGS) entry which is preliminary data.</text>
</comment>
<evidence type="ECO:0000313" key="7">
    <source>
        <dbReference type="EMBL" id="TEB35362.1"/>
    </source>
</evidence>
<organism evidence="7 8">
    <name type="scientific">Coprinellus micaceus</name>
    <name type="common">Glistening ink-cap mushroom</name>
    <name type="synonym">Coprinus micaceus</name>
    <dbReference type="NCBI Taxonomy" id="71717"/>
    <lineage>
        <taxon>Eukaryota</taxon>
        <taxon>Fungi</taxon>
        <taxon>Dikarya</taxon>
        <taxon>Basidiomycota</taxon>
        <taxon>Agaricomycotina</taxon>
        <taxon>Agaricomycetes</taxon>
        <taxon>Agaricomycetidae</taxon>
        <taxon>Agaricales</taxon>
        <taxon>Agaricineae</taxon>
        <taxon>Psathyrellaceae</taxon>
        <taxon>Coprinellus</taxon>
    </lineage>
</organism>
<feature type="domain" description="C2H2-type" evidence="6">
    <location>
        <begin position="457"/>
        <end position="486"/>
    </location>
</feature>
<evidence type="ECO:0000256" key="2">
    <source>
        <dbReference type="ARBA" id="ARBA00022771"/>
    </source>
</evidence>
<evidence type="ECO:0000256" key="1">
    <source>
        <dbReference type="ARBA" id="ARBA00022723"/>
    </source>
</evidence>
<dbReference type="PROSITE" id="PS50157">
    <property type="entry name" value="ZINC_FINGER_C2H2_2"/>
    <property type="match status" value="2"/>
</dbReference>
<evidence type="ECO:0000256" key="4">
    <source>
        <dbReference type="PROSITE-ProRule" id="PRU00042"/>
    </source>
</evidence>
<dbReference type="PANTHER" id="PTHR23235:SF120">
    <property type="entry name" value="KRUPPEL-LIKE FACTOR 15"/>
    <property type="match status" value="1"/>
</dbReference>
<dbReference type="GO" id="GO:0008270">
    <property type="term" value="F:zinc ion binding"/>
    <property type="evidence" value="ECO:0007669"/>
    <property type="project" value="UniProtKB-KW"/>
</dbReference>
<dbReference type="AlphaFoldDB" id="A0A4Y7TP72"/>
<keyword evidence="1" id="KW-0479">Metal-binding</keyword>
<feature type="region of interest" description="Disordered" evidence="5">
    <location>
        <begin position="313"/>
        <end position="371"/>
    </location>
</feature>
<dbReference type="PROSITE" id="PS00028">
    <property type="entry name" value="ZINC_FINGER_C2H2_1"/>
    <property type="match status" value="1"/>
</dbReference>